<protein>
    <submittedName>
        <fullName evidence="1">Uncharacterized protein</fullName>
    </submittedName>
</protein>
<keyword evidence="2" id="KW-1185">Reference proteome</keyword>
<name>A0A179DM18_9SPHI</name>
<reference evidence="1 2" key="1">
    <citation type="submission" date="2016-04" db="EMBL/GenBank/DDBJ databases">
        <authorList>
            <person name="Evans L.H."/>
            <person name="Alamgir A."/>
            <person name="Owens N."/>
            <person name="Weber N.D."/>
            <person name="Virtaneva K."/>
            <person name="Barbian K."/>
            <person name="Babar A."/>
            <person name="Rosenke K."/>
        </authorList>
    </citation>
    <scope>NUCLEOTIDE SEQUENCE [LARGE SCALE GENOMIC DNA]</scope>
    <source>
        <strain evidence="1 2">CCM 8644</strain>
    </source>
</reference>
<gene>
    <name evidence="1" type="ORF">A5893_02985</name>
</gene>
<evidence type="ECO:0000313" key="1">
    <source>
        <dbReference type="EMBL" id="OAQ42095.1"/>
    </source>
</evidence>
<dbReference type="RefSeq" id="WP_068821127.1">
    <property type="nucleotide sequence ID" value="NZ_LWHJ01000011.1"/>
</dbReference>
<accession>A0A179DM18</accession>
<dbReference type="AlphaFoldDB" id="A0A179DM18"/>
<sequence length="288" mass="33828">MAEPKAKTLQQKLGFFDEDLKKPLHDDILKWVDQNAEEIIYGVYPQLLQFSDLKMEELRKRCTSILESNTEIVKSNINKFKERILWLENRISESKDKVTKEQYDFHQITIDESEKEILVLMEKISTSEKALIDLNKNSIFTNDVPERNKIKVLSRIWELPVTSQSISKTSGYTSTKNIIGFIDIMIKFSYSQLTVSGIDFYNKRIISELKWTQSYKKVDYIYGGPDEENEECIYIEVKTKIPSLGELFRQMRMYKEFIVGDFLVICPDDSEQSLIEEQGFKFLKFKSL</sequence>
<proteinExistence type="predicted"/>
<dbReference type="EMBL" id="LWHJ01000011">
    <property type="protein sequence ID" value="OAQ42095.1"/>
    <property type="molecule type" value="Genomic_DNA"/>
</dbReference>
<organism evidence="1 2">
    <name type="scientific">Pedobacter psychrophilus</name>
    <dbReference type="NCBI Taxonomy" id="1826909"/>
    <lineage>
        <taxon>Bacteria</taxon>
        <taxon>Pseudomonadati</taxon>
        <taxon>Bacteroidota</taxon>
        <taxon>Sphingobacteriia</taxon>
        <taxon>Sphingobacteriales</taxon>
        <taxon>Sphingobacteriaceae</taxon>
        <taxon>Pedobacter</taxon>
    </lineage>
</organism>
<reference evidence="1 2" key="2">
    <citation type="submission" date="2016-06" db="EMBL/GenBank/DDBJ databases">
        <title>Pedobacter psychrophilus sp. nov., isolated from Antarctic fragmentary rock.</title>
        <authorList>
            <person name="Svec P."/>
        </authorList>
    </citation>
    <scope>NUCLEOTIDE SEQUENCE [LARGE SCALE GENOMIC DNA]</scope>
    <source>
        <strain evidence="1 2">CCM 8644</strain>
    </source>
</reference>
<evidence type="ECO:0000313" key="2">
    <source>
        <dbReference type="Proteomes" id="UP000078459"/>
    </source>
</evidence>
<comment type="caution">
    <text evidence="1">The sequence shown here is derived from an EMBL/GenBank/DDBJ whole genome shotgun (WGS) entry which is preliminary data.</text>
</comment>
<dbReference type="STRING" id="1826909.A5893_02985"/>
<dbReference type="Proteomes" id="UP000078459">
    <property type="component" value="Unassembled WGS sequence"/>
</dbReference>
<dbReference type="OrthoDB" id="982144at2"/>